<organism evidence="9">
    <name type="scientific">Chlorella variabilis</name>
    <name type="common">Green alga</name>
    <dbReference type="NCBI Taxonomy" id="554065"/>
    <lineage>
        <taxon>Eukaryota</taxon>
        <taxon>Viridiplantae</taxon>
        <taxon>Chlorophyta</taxon>
        <taxon>core chlorophytes</taxon>
        <taxon>Trebouxiophyceae</taxon>
        <taxon>Chlorellales</taxon>
        <taxon>Chlorellaceae</taxon>
        <taxon>Chlorella clade</taxon>
        <taxon>Chlorella</taxon>
    </lineage>
</organism>
<dbReference type="RefSeq" id="XP_005848215.1">
    <property type="nucleotide sequence ID" value="XM_005848153.1"/>
</dbReference>
<accession>E1ZCV4</accession>
<dbReference type="AlphaFoldDB" id="E1ZCV4"/>
<evidence type="ECO:0000256" key="5">
    <source>
        <dbReference type="ARBA" id="ARBA00023242"/>
    </source>
</evidence>
<dbReference type="KEGG" id="cvr:CHLNCDRAFT_144713"/>
<keyword evidence="4" id="KW-0862">Zinc</keyword>
<proteinExistence type="predicted"/>
<dbReference type="GO" id="GO:0005634">
    <property type="term" value="C:nucleus"/>
    <property type="evidence" value="ECO:0007669"/>
    <property type="project" value="UniProtKB-SubCell"/>
</dbReference>
<dbReference type="InterPro" id="IPR001510">
    <property type="entry name" value="Znf_PARP"/>
</dbReference>
<dbReference type="Pfam" id="PF00645">
    <property type="entry name" value="zf-PARP"/>
    <property type="match status" value="1"/>
</dbReference>
<dbReference type="SUPFAM" id="SSF57716">
    <property type="entry name" value="Glucocorticoid receptor-like (DNA-binding domain)"/>
    <property type="match status" value="1"/>
</dbReference>
<evidence type="ECO:0000256" key="6">
    <source>
        <dbReference type="SAM" id="MobiDB-lite"/>
    </source>
</evidence>
<evidence type="ECO:0000259" key="7">
    <source>
        <dbReference type="PROSITE" id="PS50064"/>
    </source>
</evidence>
<dbReference type="STRING" id="554065.E1ZCV4"/>
<feature type="domain" description="PARP-type" evidence="7">
    <location>
        <begin position="14"/>
        <end position="103"/>
    </location>
</feature>
<keyword evidence="5" id="KW-0539">Nucleus</keyword>
<dbReference type="GO" id="GO:0003677">
    <property type="term" value="F:DNA binding"/>
    <property type="evidence" value="ECO:0007669"/>
    <property type="project" value="InterPro"/>
</dbReference>
<feature type="compositionally biased region" description="Basic and acidic residues" evidence="6">
    <location>
        <begin position="133"/>
        <end position="142"/>
    </location>
</feature>
<keyword evidence="3" id="KW-0863">Zinc-finger</keyword>
<reference evidence="8 9" key="1">
    <citation type="journal article" date="2010" name="Plant Cell">
        <title>The Chlorella variabilis NC64A genome reveals adaptation to photosymbiosis, coevolution with viruses, and cryptic sex.</title>
        <authorList>
            <person name="Blanc G."/>
            <person name="Duncan G."/>
            <person name="Agarkova I."/>
            <person name="Borodovsky M."/>
            <person name="Gurnon J."/>
            <person name="Kuo A."/>
            <person name="Lindquist E."/>
            <person name="Lucas S."/>
            <person name="Pangilinan J."/>
            <person name="Polle J."/>
            <person name="Salamov A."/>
            <person name="Terry A."/>
            <person name="Yamada T."/>
            <person name="Dunigan D.D."/>
            <person name="Grigoriev I.V."/>
            <person name="Claverie J.M."/>
            <person name="Van Etten J.L."/>
        </authorList>
    </citation>
    <scope>NUCLEOTIDE SEQUENCE [LARGE SCALE GENOMIC DNA]</scope>
    <source>
        <strain evidence="8 9">NC64A</strain>
    </source>
</reference>
<keyword evidence="9" id="KW-1185">Reference proteome</keyword>
<dbReference type="GeneID" id="17355846"/>
<dbReference type="GO" id="GO:0008270">
    <property type="term" value="F:zinc ion binding"/>
    <property type="evidence" value="ECO:0007669"/>
    <property type="project" value="UniProtKB-KW"/>
</dbReference>
<dbReference type="EMBL" id="GL433842">
    <property type="protein sequence ID" value="EFN56113.1"/>
    <property type="molecule type" value="Genomic_DNA"/>
</dbReference>
<dbReference type="Gene3D" id="3.30.1740.10">
    <property type="entry name" value="Zinc finger, PARP-type"/>
    <property type="match status" value="1"/>
</dbReference>
<evidence type="ECO:0000313" key="9">
    <source>
        <dbReference type="Proteomes" id="UP000008141"/>
    </source>
</evidence>
<evidence type="ECO:0000313" key="8">
    <source>
        <dbReference type="EMBL" id="EFN56113.1"/>
    </source>
</evidence>
<sequence>MAEWRPQGGATNAYMLEYARSSRSKCQGCKALIGKGDLRLGSPLQMHDAITFKWRHWGCTTPAVLFNMRGKVERHGQALAIAGLGKLKAEDRPVVQQSLDSGVLTPAKKNPHRKAAKKRGAWVAEEEDEDEDYVPRPEDHLSIPRRQATKRSKK</sequence>
<keyword evidence="2" id="KW-0479">Metal-binding</keyword>
<feature type="region of interest" description="Disordered" evidence="6">
    <location>
        <begin position="98"/>
        <end position="154"/>
    </location>
</feature>
<feature type="compositionally biased region" description="Basic residues" evidence="6">
    <location>
        <begin position="109"/>
        <end position="120"/>
    </location>
</feature>
<dbReference type="InParanoid" id="E1ZCV4"/>
<evidence type="ECO:0000256" key="4">
    <source>
        <dbReference type="ARBA" id="ARBA00022833"/>
    </source>
</evidence>
<dbReference type="SMART" id="SM01336">
    <property type="entry name" value="zf-PARP"/>
    <property type="match status" value="1"/>
</dbReference>
<evidence type="ECO:0000256" key="2">
    <source>
        <dbReference type="ARBA" id="ARBA00022723"/>
    </source>
</evidence>
<dbReference type="Proteomes" id="UP000008141">
    <property type="component" value="Unassembled WGS sequence"/>
</dbReference>
<comment type="subcellular location">
    <subcellularLocation>
        <location evidence="1">Nucleus</location>
    </subcellularLocation>
</comment>
<evidence type="ECO:0000256" key="1">
    <source>
        <dbReference type="ARBA" id="ARBA00004123"/>
    </source>
</evidence>
<dbReference type="PROSITE" id="PS50064">
    <property type="entry name" value="ZF_PARP_2"/>
    <property type="match status" value="1"/>
</dbReference>
<dbReference type="OrthoDB" id="514291at2759"/>
<dbReference type="InterPro" id="IPR036957">
    <property type="entry name" value="Znf_PARP_sf"/>
</dbReference>
<evidence type="ECO:0000256" key="3">
    <source>
        <dbReference type="ARBA" id="ARBA00022771"/>
    </source>
</evidence>
<name>E1ZCV4_CHLVA</name>
<gene>
    <name evidence="8" type="ORF">CHLNCDRAFT_144713</name>
</gene>
<protein>
    <recommendedName>
        <fullName evidence="7">PARP-type domain-containing protein</fullName>
    </recommendedName>
</protein>